<dbReference type="PANTHER" id="PTHR31642">
    <property type="entry name" value="TRICHOTHECENE 3-O-ACETYLTRANSFERASE"/>
    <property type="match status" value="1"/>
</dbReference>
<protein>
    <submittedName>
        <fullName evidence="2">Uncharacterized protein</fullName>
    </submittedName>
</protein>
<dbReference type="Proteomes" id="UP000681722">
    <property type="component" value="Unassembled WGS sequence"/>
</dbReference>
<dbReference type="EMBL" id="CAJOBC010009791">
    <property type="protein sequence ID" value="CAF3996557.1"/>
    <property type="molecule type" value="Genomic_DNA"/>
</dbReference>
<dbReference type="InterPro" id="IPR050317">
    <property type="entry name" value="Plant_Fungal_Acyltransferase"/>
</dbReference>
<keyword evidence="4" id="KW-1185">Reference proteome</keyword>
<dbReference type="AlphaFoldDB" id="A0A814YTZ6"/>
<evidence type="ECO:0000313" key="4">
    <source>
        <dbReference type="Proteomes" id="UP000663829"/>
    </source>
</evidence>
<keyword evidence="1" id="KW-0808">Transferase</keyword>
<proteinExistence type="predicted"/>
<name>A0A814YTZ6_9BILA</name>
<dbReference type="GO" id="GO:0016747">
    <property type="term" value="F:acyltransferase activity, transferring groups other than amino-acyl groups"/>
    <property type="evidence" value="ECO:0007669"/>
    <property type="project" value="TreeGrafter"/>
</dbReference>
<dbReference type="Proteomes" id="UP000663829">
    <property type="component" value="Unassembled WGS sequence"/>
</dbReference>
<reference evidence="2" key="1">
    <citation type="submission" date="2021-02" db="EMBL/GenBank/DDBJ databases">
        <authorList>
            <person name="Nowell W R."/>
        </authorList>
    </citation>
    <scope>NUCLEOTIDE SEQUENCE</scope>
</reference>
<dbReference type="Pfam" id="PF02458">
    <property type="entry name" value="Transferase"/>
    <property type="match status" value="1"/>
</dbReference>
<dbReference type="OrthoDB" id="671439at2759"/>
<gene>
    <name evidence="2" type="ORF">GPM918_LOCUS25316</name>
    <name evidence="3" type="ORF">SRO942_LOCUS25324</name>
</gene>
<accession>A0A814YTZ6</accession>
<sequence>MNEVSPYTNAVIPPDDDGKLVIERKPLKLSPLDDSRNLRVLLQLIFAYESLLDEYALKQSLSATLSDQYFWPLTGRLMENKENELVIDWDSNDENVGKVPFIAAVFRGSETVRQLFSSRQPEEFQNWNFFWNDHPLKTTNYTGIHGPLLAVQFTKFENGSGCVLGVQLHHCLADARSFYNFMNCWSTLNKNETPLIKPLNSRIIQFTSSPSTDISLTNHSEYLLLPTKPGVSPIARTTLAETTIRMFHFSKEYLTRLKSMVQAKVPNEKLSTNSVLTAHIWQKVTNVRQVNENEITLLGFTMDIRQRVKPAMDQSYFGNAVIYAMASVHQSNDLSLEQLANTVQQVTSSTEQSTRVSSTLEFLNYHHHQGNLSRIFIGWKPFYGNDLFLSSWTQLSMYNAGEFEHGRRPIFVGFPFSPFTDGIGILCRSSLEDGSIDLFLGLRKDHMKNLNLYEI</sequence>
<evidence type="ECO:0000313" key="3">
    <source>
        <dbReference type="EMBL" id="CAF3996557.1"/>
    </source>
</evidence>
<organism evidence="2 4">
    <name type="scientific">Didymodactylos carnosus</name>
    <dbReference type="NCBI Taxonomy" id="1234261"/>
    <lineage>
        <taxon>Eukaryota</taxon>
        <taxon>Metazoa</taxon>
        <taxon>Spiralia</taxon>
        <taxon>Gnathifera</taxon>
        <taxon>Rotifera</taxon>
        <taxon>Eurotatoria</taxon>
        <taxon>Bdelloidea</taxon>
        <taxon>Philodinida</taxon>
        <taxon>Philodinidae</taxon>
        <taxon>Didymodactylos</taxon>
    </lineage>
</organism>
<comment type="caution">
    <text evidence="2">The sequence shown here is derived from an EMBL/GenBank/DDBJ whole genome shotgun (WGS) entry which is preliminary data.</text>
</comment>
<dbReference type="Gene3D" id="3.30.559.10">
    <property type="entry name" value="Chloramphenicol acetyltransferase-like domain"/>
    <property type="match status" value="2"/>
</dbReference>
<evidence type="ECO:0000313" key="2">
    <source>
        <dbReference type="EMBL" id="CAF1233950.1"/>
    </source>
</evidence>
<dbReference type="PANTHER" id="PTHR31642:SF310">
    <property type="entry name" value="FATTY ALCOHOL:CAFFEOYL-COA ACYLTRANSFERASE"/>
    <property type="match status" value="1"/>
</dbReference>
<evidence type="ECO:0000256" key="1">
    <source>
        <dbReference type="ARBA" id="ARBA00022679"/>
    </source>
</evidence>
<dbReference type="EMBL" id="CAJNOQ010009785">
    <property type="protein sequence ID" value="CAF1233950.1"/>
    <property type="molecule type" value="Genomic_DNA"/>
</dbReference>
<dbReference type="SUPFAM" id="SSF52777">
    <property type="entry name" value="CoA-dependent acyltransferases"/>
    <property type="match status" value="1"/>
</dbReference>
<dbReference type="InterPro" id="IPR023213">
    <property type="entry name" value="CAT-like_dom_sf"/>
</dbReference>